<evidence type="ECO:0000313" key="3">
    <source>
        <dbReference type="Proteomes" id="UP000520767"/>
    </source>
</evidence>
<dbReference type="RefSeq" id="WP_184808527.1">
    <property type="nucleotide sequence ID" value="NZ_JACHJQ010000001.1"/>
</dbReference>
<dbReference type="Proteomes" id="UP000520767">
    <property type="component" value="Unassembled WGS sequence"/>
</dbReference>
<proteinExistence type="predicted"/>
<dbReference type="AlphaFoldDB" id="A0A7W7PZM2"/>
<evidence type="ECO:0000256" key="1">
    <source>
        <dbReference type="SAM" id="SignalP"/>
    </source>
</evidence>
<protein>
    <recommendedName>
        <fullName evidence="4">Neocarzinostatin family protein</fullName>
    </recommendedName>
</protein>
<evidence type="ECO:0000313" key="2">
    <source>
        <dbReference type="EMBL" id="MBB4904251.1"/>
    </source>
</evidence>
<keyword evidence="3" id="KW-1185">Reference proteome</keyword>
<accession>A0A7W7PZM2</accession>
<dbReference type="EMBL" id="JACHJQ010000001">
    <property type="protein sequence ID" value="MBB4904251.1"/>
    <property type="molecule type" value="Genomic_DNA"/>
</dbReference>
<evidence type="ECO:0008006" key="4">
    <source>
        <dbReference type="Google" id="ProtNLM"/>
    </source>
</evidence>
<feature type="signal peptide" evidence="1">
    <location>
        <begin position="1"/>
        <end position="26"/>
    </location>
</feature>
<sequence length="212" mass="21416">MRLRSTLTAAFLTVAGLGIVVAPAQASPGDAVAEASAGALTIGATTVEPIAACSTEGEPSGQSGEVVVPNVATYSSGESTCTIDEAGEIAKTTVTGGRFRFDALRQYGGPRIRLTSYTAKCETTLAGSSSSVQFSGLTGVTVPSPLPSNYVVTIPGGPDGKPMATVTFNEALFPSPADGSMTVHLMHIRMFPRGGPASGDAYVGTVRCAPVS</sequence>
<reference evidence="2 3" key="1">
    <citation type="submission" date="2020-08" db="EMBL/GenBank/DDBJ databases">
        <title>Genomic Encyclopedia of Type Strains, Phase III (KMG-III): the genomes of soil and plant-associated and newly described type strains.</title>
        <authorList>
            <person name="Whitman W."/>
        </authorList>
    </citation>
    <scope>NUCLEOTIDE SEQUENCE [LARGE SCALE GENOMIC DNA]</scope>
    <source>
        <strain evidence="2 3">CECT 8960</strain>
    </source>
</reference>
<name>A0A7W7PZM2_9PSEU</name>
<organism evidence="2 3">
    <name type="scientific">Actinophytocola algeriensis</name>
    <dbReference type="NCBI Taxonomy" id="1768010"/>
    <lineage>
        <taxon>Bacteria</taxon>
        <taxon>Bacillati</taxon>
        <taxon>Actinomycetota</taxon>
        <taxon>Actinomycetes</taxon>
        <taxon>Pseudonocardiales</taxon>
        <taxon>Pseudonocardiaceae</taxon>
    </lineage>
</organism>
<keyword evidence="1" id="KW-0732">Signal</keyword>
<gene>
    <name evidence="2" type="ORF">FHR82_000461</name>
</gene>
<feature type="chain" id="PRO_5030657852" description="Neocarzinostatin family protein" evidence="1">
    <location>
        <begin position="27"/>
        <end position="212"/>
    </location>
</feature>
<comment type="caution">
    <text evidence="2">The sequence shown here is derived from an EMBL/GenBank/DDBJ whole genome shotgun (WGS) entry which is preliminary data.</text>
</comment>